<feature type="active site" evidence="7">
    <location>
        <position position="127"/>
    </location>
</feature>
<dbReference type="SUPFAM" id="SSF51306">
    <property type="entry name" value="LexA/Signal peptidase"/>
    <property type="match status" value="1"/>
</dbReference>
<dbReference type="InterPro" id="IPR019757">
    <property type="entry name" value="Pept_S26A_signal_pept_1_Lys-AS"/>
</dbReference>
<comment type="similarity">
    <text evidence="2 9">Belongs to the peptidase S26 family.</text>
</comment>
<dbReference type="InterPro" id="IPR019533">
    <property type="entry name" value="Peptidase_S26"/>
</dbReference>
<evidence type="ECO:0000256" key="5">
    <source>
        <dbReference type="ARBA" id="ARBA00022670"/>
    </source>
</evidence>
<dbReference type="PROSITE" id="PS00501">
    <property type="entry name" value="SPASE_I_1"/>
    <property type="match status" value="1"/>
</dbReference>
<keyword evidence="8" id="KW-0472">Membrane</keyword>
<feature type="active site" evidence="7">
    <location>
        <position position="72"/>
    </location>
</feature>
<sequence>MDFDFNLILVPATLIFLGIWLLDKFVLKQRATKGKGNENFIITWAYDFWPVLAVVLVLRSFFFEPYNIPSDSMVPTLETGDYILVNKYQYGVRLPITNSKIINVKTPERGDVIVFRYPPQPTISYIKRVVGLPGDHIVYENGQLTINNQKVPLEQTQFSREKDVLDTPQSLYHYETLGEHKHLIRNLEGQNTLVAQFNYAQTKNELPFVAKENDRFVKSNGQSWEVTVPAGQYFAMGDNRDQSADSRFWGFVPEENLTGQAFYVWMHKEPGLKLPSFSRNGHID</sequence>
<dbReference type="PROSITE" id="PS00760">
    <property type="entry name" value="SPASE_I_2"/>
    <property type="match status" value="1"/>
</dbReference>
<dbReference type="InterPro" id="IPR019756">
    <property type="entry name" value="Pept_S26A_signal_pept_1_Ser-AS"/>
</dbReference>
<dbReference type="PRINTS" id="PR00727">
    <property type="entry name" value="LEADERPTASE"/>
</dbReference>
<dbReference type="KEGG" id="asha:G8E00_06205"/>
<dbReference type="InterPro" id="IPR036286">
    <property type="entry name" value="LexA/Signal_pep-like_sf"/>
</dbReference>
<keyword evidence="8" id="KW-1133">Transmembrane helix</keyword>
<dbReference type="GO" id="GO:0006465">
    <property type="term" value="P:signal peptide processing"/>
    <property type="evidence" value="ECO:0007669"/>
    <property type="project" value="InterPro"/>
</dbReference>
<organism evidence="11 12">
    <name type="scientific">Acinetobacter shaoyimingii</name>
    <dbReference type="NCBI Taxonomy" id="2715164"/>
    <lineage>
        <taxon>Bacteria</taxon>
        <taxon>Pseudomonadati</taxon>
        <taxon>Pseudomonadota</taxon>
        <taxon>Gammaproteobacteria</taxon>
        <taxon>Moraxellales</taxon>
        <taxon>Moraxellaceae</taxon>
        <taxon>Acinetobacter</taxon>
    </lineage>
</organism>
<dbReference type="EMBL" id="CP049801">
    <property type="protein sequence ID" value="QIO05573.1"/>
    <property type="molecule type" value="Genomic_DNA"/>
</dbReference>
<reference evidence="11 12" key="1">
    <citation type="submission" date="2020-03" db="EMBL/GenBank/DDBJ databases">
        <authorList>
            <person name="Zhu W."/>
        </authorList>
    </citation>
    <scope>NUCLEOTIDE SEQUENCE [LARGE SCALE GENOMIC DNA]</scope>
    <source>
        <strain evidence="11 12">323-1</strain>
    </source>
</reference>
<gene>
    <name evidence="11" type="primary">lepB</name>
    <name evidence="11" type="ORF">G8E00_06205</name>
</gene>
<evidence type="ECO:0000256" key="7">
    <source>
        <dbReference type="PIRSR" id="PIRSR600223-1"/>
    </source>
</evidence>
<evidence type="ECO:0000256" key="1">
    <source>
        <dbReference type="ARBA" id="ARBA00000677"/>
    </source>
</evidence>
<dbReference type="EC" id="3.4.21.89" evidence="3 8"/>
<dbReference type="Pfam" id="PF10502">
    <property type="entry name" value="Peptidase_S26"/>
    <property type="match status" value="1"/>
</dbReference>
<evidence type="ECO:0000313" key="11">
    <source>
        <dbReference type="EMBL" id="QIO05573.1"/>
    </source>
</evidence>
<keyword evidence="5 8" id="KW-0645">Protease</keyword>
<feature type="domain" description="Peptidase S26" evidence="10">
    <location>
        <begin position="42"/>
        <end position="265"/>
    </location>
</feature>
<name>A0A6G8RV28_9GAMM</name>
<dbReference type="GO" id="GO:0016020">
    <property type="term" value="C:membrane"/>
    <property type="evidence" value="ECO:0007669"/>
    <property type="project" value="UniProtKB-SubCell"/>
</dbReference>
<evidence type="ECO:0000259" key="10">
    <source>
        <dbReference type="Pfam" id="PF10502"/>
    </source>
</evidence>
<dbReference type="PANTHER" id="PTHR43390">
    <property type="entry name" value="SIGNAL PEPTIDASE I"/>
    <property type="match status" value="1"/>
</dbReference>
<protein>
    <recommendedName>
        <fullName evidence="4 8">Signal peptidase I</fullName>
        <ecNumber evidence="3 8">3.4.21.89</ecNumber>
    </recommendedName>
</protein>
<evidence type="ECO:0000256" key="2">
    <source>
        <dbReference type="ARBA" id="ARBA00009370"/>
    </source>
</evidence>
<dbReference type="CDD" id="cd06530">
    <property type="entry name" value="S26_SPase_I"/>
    <property type="match status" value="1"/>
</dbReference>
<keyword evidence="12" id="KW-1185">Reference proteome</keyword>
<dbReference type="AlphaFoldDB" id="A0A6G8RV28"/>
<evidence type="ECO:0000256" key="6">
    <source>
        <dbReference type="ARBA" id="ARBA00022801"/>
    </source>
</evidence>
<comment type="catalytic activity">
    <reaction evidence="1 8">
        <text>Cleavage of hydrophobic, N-terminal signal or leader sequences from secreted and periplasmic proteins.</text>
        <dbReference type="EC" id="3.4.21.89"/>
    </reaction>
</comment>
<dbReference type="Proteomes" id="UP000502297">
    <property type="component" value="Chromosome"/>
</dbReference>
<dbReference type="PANTHER" id="PTHR43390:SF1">
    <property type="entry name" value="CHLOROPLAST PROCESSING PEPTIDASE"/>
    <property type="match status" value="1"/>
</dbReference>
<evidence type="ECO:0000313" key="12">
    <source>
        <dbReference type="Proteomes" id="UP000502297"/>
    </source>
</evidence>
<evidence type="ECO:0000256" key="9">
    <source>
        <dbReference type="RuleBase" id="RU362042"/>
    </source>
</evidence>
<keyword evidence="6 8" id="KW-0378">Hydrolase</keyword>
<evidence type="ECO:0000256" key="3">
    <source>
        <dbReference type="ARBA" id="ARBA00013208"/>
    </source>
</evidence>
<dbReference type="GO" id="GO:0009003">
    <property type="term" value="F:signal peptidase activity"/>
    <property type="evidence" value="ECO:0007669"/>
    <property type="project" value="UniProtKB-EC"/>
</dbReference>
<dbReference type="Gene3D" id="2.10.109.10">
    <property type="entry name" value="Umud Fragment, subunit A"/>
    <property type="match status" value="1"/>
</dbReference>
<feature type="transmembrane region" description="Helical" evidence="8">
    <location>
        <begin position="39"/>
        <end position="62"/>
    </location>
</feature>
<dbReference type="GO" id="GO:0004252">
    <property type="term" value="F:serine-type endopeptidase activity"/>
    <property type="evidence" value="ECO:0007669"/>
    <property type="project" value="InterPro"/>
</dbReference>
<proteinExistence type="inferred from homology"/>
<dbReference type="RefSeq" id="WP_166011419.1">
    <property type="nucleotide sequence ID" value="NZ_CP049801.1"/>
</dbReference>
<feature type="transmembrane region" description="Helical" evidence="8">
    <location>
        <begin position="6"/>
        <end position="27"/>
    </location>
</feature>
<dbReference type="NCBIfam" id="TIGR02227">
    <property type="entry name" value="sigpep_I_bact"/>
    <property type="match status" value="1"/>
</dbReference>
<comment type="subcellular location">
    <subcellularLocation>
        <location evidence="9">Membrane</location>
        <topology evidence="9">Multi-pass membrane protein</topology>
    </subcellularLocation>
</comment>
<evidence type="ECO:0000256" key="8">
    <source>
        <dbReference type="RuleBase" id="RU003993"/>
    </source>
</evidence>
<accession>A0A6G8RV28</accession>
<keyword evidence="8" id="KW-0812">Transmembrane</keyword>
<dbReference type="InterPro" id="IPR000223">
    <property type="entry name" value="Pept_S26A_signal_pept_1"/>
</dbReference>
<evidence type="ECO:0000256" key="4">
    <source>
        <dbReference type="ARBA" id="ARBA00019232"/>
    </source>
</evidence>